<evidence type="ECO:0000256" key="1">
    <source>
        <dbReference type="SAM" id="Phobius"/>
    </source>
</evidence>
<keyword evidence="1" id="KW-1133">Transmembrane helix</keyword>
<dbReference type="OrthoDB" id="7959514at2"/>
<protein>
    <recommendedName>
        <fullName evidence="4">Transmembrane anchored protein</fullName>
    </recommendedName>
</protein>
<dbReference type="EMBL" id="QFBC01000003">
    <property type="protein sequence ID" value="PWE56484.1"/>
    <property type="molecule type" value="Genomic_DNA"/>
</dbReference>
<evidence type="ECO:0000313" key="2">
    <source>
        <dbReference type="EMBL" id="PWE56484.1"/>
    </source>
</evidence>
<accession>A0A2U2DT49</accession>
<reference evidence="2 3" key="1">
    <citation type="submission" date="2018-05" db="EMBL/GenBank/DDBJ databases">
        <title>The draft genome of strain NS-104.</title>
        <authorList>
            <person name="Hang P."/>
            <person name="Jiang J."/>
        </authorList>
    </citation>
    <scope>NUCLEOTIDE SEQUENCE [LARGE SCALE GENOMIC DNA]</scope>
    <source>
        <strain evidence="2 3">NS-104</strain>
    </source>
</reference>
<organism evidence="2 3">
    <name type="scientific">Metarhizobium album</name>
    <dbReference type="NCBI Taxonomy" id="2182425"/>
    <lineage>
        <taxon>Bacteria</taxon>
        <taxon>Pseudomonadati</taxon>
        <taxon>Pseudomonadota</taxon>
        <taxon>Alphaproteobacteria</taxon>
        <taxon>Hyphomicrobiales</taxon>
        <taxon>Rhizobiaceae</taxon>
        <taxon>Metarhizobium</taxon>
    </lineage>
</organism>
<name>A0A2U2DT49_9HYPH</name>
<sequence>MAAHHHSAPQGSGELPLISNAFLYKLTGTIAALALLTAGISVSGRFFGERIALAGHTDSKETISLTIGEDRLTLPANVIRFARQRQNGPAERVDLYLTWPDLTGYEADRRNLFNDVKLSDSLIFLQISQSTMSRDMSGRLEPIYSYLFDNQSRPAADGLTMHRMKPEAGYGDEVFFTAPRSGAADYVVRCILPATPEEATSGDCQRDIHIGNDLSVMYRFSSRHLPDWQHIDAEIQSFVVSHLANPA</sequence>
<feature type="transmembrane region" description="Helical" evidence="1">
    <location>
        <begin position="22"/>
        <end position="42"/>
    </location>
</feature>
<dbReference type="Proteomes" id="UP000245252">
    <property type="component" value="Unassembled WGS sequence"/>
</dbReference>
<keyword evidence="1" id="KW-0472">Membrane</keyword>
<dbReference type="RefSeq" id="WP_109457859.1">
    <property type="nucleotide sequence ID" value="NZ_QFBC01000003.1"/>
</dbReference>
<proteinExistence type="predicted"/>
<keyword evidence="3" id="KW-1185">Reference proteome</keyword>
<keyword evidence="1" id="KW-0812">Transmembrane</keyword>
<evidence type="ECO:0008006" key="4">
    <source>
        <dbReference type="Google" id="ProtNLM"/>
    </source>
</evidence>
<comment type="caution">
    <text evidence="2">The sequence shown here is derived from an EMBL/GenBank/DDBJ whole genome shotgun (WGS) entry which is preliminary data.</text>
</comment>
<evidence type="ECO:0000313" key="3">
    <source>
        <dbReference type="Proteomes" id="UP000245252"/>
    </source>
</evidence>
<gene>
    <name evidence="2" type="ORF">DEM27_08835</name>
</gene>
<dbReference type="AlphaFoldDB" id="A0A2U2DT49"/>